<keyword evidence="1" id="KW-1133">Transmembrane helix</keyword>
<dbReference type="STRING" id="526227.Mesil_1700"/>
<protein>
    <submittedName>
        <fullName evidence="2">Peptidase membrane zinc metallopeptidase putative</fullName>
    </submittedName>
</protein>
<accession>D7BFN0</accession>
<feature type="transmembrane region" description="Helical" evidence="1">
    <location>
        <begin position="116"/>
        <end position="140"/>
    </location>
</feature>
<evidence type="ECO:0000313" key="3">
    <source>
        <dbReference type="Proteomes" id="UP000001916"/>
    </source>
</evidence>
<dbReference type="PANTHER" id="PTHR36434">
    <property type="entry name" value="MEMBRANE PROTEASE YUGP-RELATED"/>
    <property type="match status" value="1"/>
</dbReference>
<name>D7BFN0_ALLS1</name>
<dbReference type="AlphaFoldDB" id="D7BFN0"/>
<dbReference type="Proteomes" id="UP000001916">
    <property type="component" value="Chromosome"/>
</dbReference>
<sequence>MILALLLMGVVFVATLVIQFWLQSTYARYSRIANSRGLTGAQTARAILDANGLGNVRVEMVPGALTDHYDPSQKVVRLSEPNYNSPSVAALAVAAHEVGHALQDAKGYAVLRIRAAILPAANIGSTLGPILVLAGLLIGSLGIAEIGLWLFAAVAVFQLVTLPVEFDASSRALRILRQGFLGSGPEMEGAQRVLTAAALTYVAALASTLSTIFYYLTILQGARSQEE</sequence>
<dbReference type="eggNOG" id="COG2738">
    <property type="taxonomic scope" value="Bacteria"/>
</dbReference>
<keyword evidence="1" id="KW-0472">Membrane</keyword>
<organism evidence="2 3">
    <name type="scientific">Allomeiothermus silvanus (strain ATCC 700542 / DSM 9946 / NBRC 106475 / NCIMB 13440 / VI-R2)</name>
    <name type="common">Thermus silvanus</name>
    <dbReference type="NCBI Taxonomy" id="526227"/>
    <lineage>
        <taxon>Bacteria</taxon>
        <taxon>Thermotogati</taxon>
        <taxon>Deinococcota</taxon>
        <taxon>Deinococci</taxon>
        <taxon>Thermales</taxon>
        <taxon>Thermaceae</taxon>
        <taxon>Allomeiothermus</taxon>
    </lineage>
</organism>
<evidence type="ECO:0000313" key="2">
    <source>
        <dbReference type="EMBL" id="ADH63583.1"/>
    </source>
</evidence>
<dbReference type="RefSeq" id="WP_013158143.1">
    <property type="nucleotide sequence ID" value="NC_014212.1"/>
</dbReference>
<dbReference type="InterPro" id="IPR007395">
    <property type="entry name" value="Zn_peptidase_2"/>
</dbReference>
<feature type="transmembrane region" description="Helical" evidence="1">
    <location>
        <begin position="146"/>
        <end position="164"/>
    </location>
</feature>
<evidence type="ECO:0000256" key="1">
    <source>
        <dbReference type="SAM" id="Phobius"/>
    </source>
</evidence>
<dbReference type="KEGG" id="msv:Mesil_1700"/>
<feature type="transmembrane region" description="Helical" evidence="1">
    <location>
        <begin position="193"/>
        <end position="216"/>
    </location>
</feature>
<keyword evidence="1" id="KW-0812">Transmembrane</keyword>
<feature type="transmembrane region" description="Helical" evidence="1">
    <location>
        <begin position="6"/>
        <end position="22"/>
    </location>
</feature>
<gene>
    <name evidence="2" type="ordered locus">Mesil_1700</name>
</gene>
<dbReference type="PANTHER" id="PTHR36434:SF1">
    <property type="entry name" value="MEMBRANE PROTEASE YUGP-RELATED"/>
    <property type="match status" value="1"/>
</dbReference>
<dbReference type="Pfam" id="PF04298">
    <property type="entry name" value="Zn_peptidase_2"/>
    <property type="match status" value="1"/>
</dbReference>
<proteinExistence type="predicted"/>
<reference evidence="2 3" key="1">
    <citation type="journal article" date="2010" name="Stand. Genomic Sci.">
        <title>Complete genome sequence of Meiothermus silvanus type strain (VI-R2).</title>
        <authorList>
            <person name="Sikorski J."/>
            <person name="Tindall B.J."/>
            <person name="Lowry S."/>
            <person name="Lucas S."/>
            <person name="Nolan M."/>
            <person name="Copeland A."/>
            <person name="Glavina Del Rio T."/>
            <person name="Tice H."/>
            <person name="Cheng J.F."/>
            <person name="Han C."/>
            <person name="Pitluck S."/>
            <person name="Liolios K."/>
            <person name="Ivanova N."/>
            <person name="Mavromatis K."/>
            <person name="Mikhailova N."/>
            <person name="Pati A."/>
            <person name="Goodwin L."/>
            <person name="Chen A."/>
            <person name="Palaniappan K."/>
            <person name="Land M."/>
            <person name="Hauser L."/>
            <person name="Chang Y.J."/>
            <person name="Jeffries C.D."/>
            <person name="Rohde M."/>
            <person name="Goker M."/>
            <person name="Woyke T."/>
            <person name="Bristow J."/>
            <person name="Eisen J.A."/>
            <person name="Markowitz V."/>
            <person name="Hugenholtz P."/>
            <person name="Kyrpides N.C."/>
            <person name="Klenk H.P."/>
            <person name="Lapidus A."/>
        </authorList>
    </citation>
    <scope>NUCLEOTIDE SEQUENCE [LARGE SCALE GENOMIC DNA]</scope>
    <source>
        <strain evidence="3">ATCC 700542 / DSM 9946 / VI-R2</strain>
    </source>
</reference>
<keyword evidence="3" id="KW-1185">Reference proteome</keyword>
<dbReference type="EMBL" id="CP002042">
    <property type="protein sequence ID" value="ADH63583.1"/>
    <property type="molecule type" value="Genomic_DNA"/>
</dbReference>
<dbReference type="HOGENOM" id="CLU_084406_0_0_0"/>